<feature type="transmembrane region" description="Helical" evidence="6">
    <location>
        <begin position="76"/>
        <end position="97"/>
    </location>
</feature>
<keyword evidence="4 6" id="KW-1133">Transmembrane helix</keyword>
<dbReference type="GO" id="GO:0005886">
    <property type="term" value="C:plasma membrane"/>
    <property type="evidence" value="ECO:0007669"/>
    <property type="project" value="TreeGrafter"/>
</dbReference>
<evidence type="ECO:0000256" key="4">
    <source>
        <dbReference type="ARBA" id="ARBA00022989"/>
    </source>
</evidence>
<keyword evidence="3 6" id="KW-0812">Transmembrane</keyword>
<dbReference type="Pfam" id="PF04241">
    <property type="entry name" value="DUF423"/>
    <property type="match status" value="1"/>
</dbReference>
<feature type="transmembrane region" description="Helical" evidence="6">
    <location>
        <begin position="46"/>
        <end position="64"/>
    </location>
</feature>
<dbReference type="PANTHER" id="PTHR43461:SF1">
    <property type="entry name" value="TRANSMEMBRANE PROTEIN 256"/>
    <property type="match status" value="1"/>
</dbReference>
<evidence type="ECO:0000256" key="2">
    <source>
        <dbReference type="ARBA" id="ARBA00009694"/>
    </source>
</evidence>
<feature type="transmembrane region" description="Helical" evidence="6">
    <location>
        <begin position="103"/>
        <end position="124"/>
    </location>
</feature>
<evidence type="ECO:0000256" key="5">
    <source>
        <dbReference type="ARBA" id="ARBA00023136"/>
    </source>
</evidence>
<dbReference type="InterPro" id="IPR006696">
    <property type="entry name" value="DUF423"/>
</dbReference>
<dbReference type="EMBL" id="JADKPV010000004">
    <property type="protein sequence ID" value="MBF4501450.1"/>
    <property type="molecule type" value="Genomic_DNA"/>
</dbReference>
<evidence type="ECO:0000256" key="3">
    <source>
        <dbReference type="ARBA" id="ARBA00022692"/>
    </source>
</evidence>
<comment type="caution">
    <text evidence="7">The sequence shown here is derived from an EMBL/GenBank/DDBJ whole genome shotgun (WGS) entry which is preliminary data.</text>
</comment>
<comment type="subcellular location">
    <subcellularLocation>
        <location evidence="1">Membrane</location>
        <topology evidence="1">Multi-pass membrane protein</topology>
    </subcellularLocation>
</comment>
<dbReference type="RefSeq" id="WP_194562934.1">
    <property type="nucleotide sequence ID" value="NZ_JADKPV010000004.1"/>
</dbReference>
<organism evidence="7 8">
    <name type="scientific">Savagea serpentis</name>
    <dbReference type="NCBI Taxonomy" id="2785297"/>
    <lineage>
        <taxon>Bacteria</taxon>
        <taxon>Bacillati</taxon>
        <taxon>Bacillota</taxon>
        <taxon>Bacilli</taxon>
        <taxon>Bacillales</taxon>
        <taxon>Caryophanaceae</taxon>
        <taxon>Savagea</taxon>
    </lineage>
</organism>
<evidence type="ECO:0000313" key="8">
    <source>
        <dbReference type="Proteomes" id="UP000622653"/>
    </source>
</evidence>
<feature type="transmembrane region" description="Helical" evidence="6">
    <location>
        <begin position="5"/>
        <end position="26"/>
    </location>
</feature>
<proteinExistence type="inferred from homology"/>
<dbReference type="PANTHER" id="PTHR43461">
    <property type="entry name" value="TRANSMEMBRANE PROTEIN 256"/>
    <property type="match status" value="1"/>
</dbReference>
<dbReference type="AlphaFoldDB" id="A0A8J7GCA6"/>
<protein>
    <submittedName>
        <fullName evidence="7">DUF423 domain-containing protein</fullName>
    </submittedName>
</protein>
<sequence length="126" mass="13441">MPFYLIAGAINAVIGVALGAFGAHGLEGKVEDKYLKVWETGVQYHMYHALALLVVGILMSSSFFGETPMLKWAGNLFILGIICFSGSLYVTTIAGGGLGKFGLITPLGGVLFMIGWILFIVAIVKR</sequence>
<evidence type="ECO:0000256" key="6">
    <source>
        <dbReference type="SAM" id="Phobius"/>
    </source>
</evidence>
<gene>
    <name evidence="7" type="ORF">IRY55_08755</name>
</gene>
<comment type="similarity">
    <text evidence="2">Belongs to the UPF0382 family.</text>
</comment>
<name>A0A8J7GCA6_9BACL</name>
<evidence type="ECO:0000256" key="1">
    <source>
        <dbReference type="ARBA" id="ARBA00004141"/>
    </source>
</evidence>
<evidence type="ECO:0000313" key="7">
    <source>
        <dbReference type="EMBL" id="MBF4501450.1"/>
    </source>
</evidence>
<dbReference type="Proteomes" id="UP000622653">
    <property type="component" value="Unassembled WGS sequence"/>
</dbReference>
<reference evidence="7" key="1">
    <citation type="submission" date="2020-11" db="EMBL/GenBank/DDBJ databases">
        <title>Multidrug resistant novel bacterium Savagea serpentis sp. nov., isolated from the scats of a vine snake (Ahaetulla nasuta).</title>
        <authorList>
            <person name="Venkata Ramana V."/>
            <person name="Vikas Patil S."/>
            <person name="Yogita Lugani V."/>
        </authorList>
    </citation>
    <scope>NUCLEOTIDE SEQUENCE</scope>
    <source>
        <strain evidence="7">SN6</strain>
    </source>
</reference>
<keyword evidence="5 6" id="KW-0472">Membrane</keyword>
<accession>A0A8J7GCA6</accession>
<keyword evidence="8" id="KW-1185">Reference proteome</keyword>